<dbReference type="RefSeq" id="XP_040742791.1">
    <property type="nucleotide sequence ID" value="XM_040890399.1"/>
</dbReference>
<feature type="compositionally biased region" description="Low complexity" evidence="1">
    <location>
        <begin position="209"/>
        <end position="226"/>
    </location>
</feature>
<organism evidence="3 4">
    <name type="scientific">Linderina pennispora</name>
    <dbReference type="NCBI Taxonomy" id="61395"/>
    <lineage>
        <taxon>Eukaryota</taxon>
        <taxon>Fungi</taxon>
        <taxon>Fungi incertae sedis</taxon>
        <taxon>Zoopagomycota</taxon>
        <taxon>Kickxellomycotina</taxon>
        <taxon>Kickxellomycetes</taxon>
        <taxon>Kickxellales</taxon>
        <taxon>Kickxellaceae</taxon>
        <taxon>Linderina</taxon>
    </lineage>
</organism>
<keyword evidence="4" id="KW-1185">Reference proteome</keyword>
<proteinExistence type="predicted"/>
<dbReference type="GeneID" id="63807047"/>
<feature type="compositionally biased region" description="Basic residues" evidence="1">
    <location>
        <begin position="193"/>
        <end position="208"/>
    </location>
</feature>
<evidence type="ECO:0000313" key="3">
    <source>
        <dbReference type="EMBL" id="ORX69059.1"/>
    </source>
</evidence>
<feature type="compositionally biased region" description="Basic residues" evidence="1">
    <location>
        <begin position="75"/>
        <end position="93"/>
    </location>
</feature>
<gene>
    <name evidence="3" type="ORF">DL89DRAFT_293525</name>
</gene>
<dbReference type="Proteomes" id="UP000193922">
    <property type="component" value="Unassembled WGS sequence"/>
</dbReference>
<comment type="caution">
    <text evidence="3">The sequence shown here is derived from an EMBL/GenBank/DDBJ whole genome shotgun (WGS) entry which is preliminary data.</text>
</comment>
<feature type="signal peptide" evidence="2">
    <location>
        <begin position="1"/>
        <end position="17"/>
    </location>
</feature>
<feature type="compositionally biased region" description="Acidic residues" evidence="1">
    <location>
        <begin position="151"/>
        <end position="160"/>
    </location>
</feature>
<evidence type="ECO:0000256" key="1">
    <source>
        <dbReference type="SAM" id="MobiDB-lite"/>
    </source>
</evidence>
<feature type="region of interest" description="Disordered" evidence="1">
    <location>
        <begin position="62"/>
        <end position="226"/>
    </location>
</feature>
<feature type="compositionally biased region" description="Basic and acidic residues" evidence="1">
    <location>
        <begin position="94"/>
        <end position="109"/>
    </location>
</feature>
<reference evidence="3 4" key="1">
    <citation type="submission" date="2016-07" db="EMBL/GenBank/DDBJ databases">
        <title>Pervasive Adenine N6-methylation of Active Genes in Fungi.</title>
        <authorList>
            <consortium name="DOE Joint Genome Institute"/>
            <person name="Mondo S.J."/>
            <person name="Dannebaum R.O."/>
            <person name="Kuo R.C."/>
            <person name="Labutti K."/>
            <person name="Haridas S."/>
            <person name="Kuo A."/>
            <person name="Salamov A."/>
            <person name="Ahrendt S.R."/>
            <person name="Lipzen A."/>
            <person name="Sullivan W."/>
            <person name="Andreopoulos W.B."/>
            <person name="Clum A."/>
            <person name="Lindquist E."/>
            <person name="Daum C."/>
            <person name="Ramamoorthy G.K."/>
            <person name="Gryganskyi A."/>
            <person name="Culley D."/>
            <person name="Magnuson J.K."/>
            <person name="James T.Y."/>
            <person name="O'Malley M.A."/>
            <person name="Stajich J.E."/>
            <person name="Spatafora J.W."/>
            <person name="Visel A."/>
            <person name="Grigoriev I.V."/>
        </authorList>
    </citation>
    <scope>NUCLEOTIDE SEQUENCE [LARGE SCALE GENOMIC DNA]</scope>
    <source>
        <strain evidence="3 4">ATCC 12442</strain>
    </source>
</reference>
<keyword evidence="2" id="KW-0732">Signal</keyword>
<protein>
    <submittedName>
        <fullName evidence="3">Uncharacterized protein</fullName>
    </submittedName>
</protein>
<feature type="compositionally biased region" description="Basic and acidic residues" evidence="1">
    <location>
        <begin position="180"/>
        <end position="192"/>
    </location>
</feature>
<feature type="chain" id="PRO_5012327379" evidence="2">
    <location>
        <begin position="18"/>
        <end position="226"/>
    </location>
</feature>
<evidence type="ECO:0000313" key="4">
    <source>
        <dbReference type="Proteomes" id="UP000193922"/>
    </source>
</evidence>
<name>A0A1Y1W698_9FUNG</name>
<sequence>MKASIIFASVFAAASVASPIGWFNSGRSASVFPSVFSAGQPTGLPSGFPTVLGDLDHLQFSSSENDEHYPYSGNGKRRGSHHGHHSPHGCHSHNHSDSEESSEDGEHHSRVSASQLHQGGKYGFDVHAGPTGSHGKGGKHHTRLSKSGEESNLEDDEEFSGSEHCSSPRGHYGHHGRHSKSGEESGGEEHSRPVRSKSGRPSHSRTHSRPTADASDAAPSPVPTSA</sequence>
<dbReference type="AlphaFoldDB" id="A0A1Y1W698"/>
<evidence type="ECO:0000256" key="2">
    <source>
        <dbReference type="SAM" id="SignalP"/>
    </source>
</evidence>
<dbReference type="EMBL" id="MCFD01000008">
    <property type="protein sequence ID" value="ORX69059.1"/>
    <property type="molecule type" value="Genomic_DNA"/>
</dbReference>
<accession>A0A1Y1W698</accession>